<dbReference type="AlphaFoldDB" id="A0A291P2B7"/>
<dbReference type="OrthoDB" id="6159568at2"/>
<dbReference type="Proteomes" id="UP000219993">
    <property type="component" value="Chromosome"/>
</dbReference>
<name>A0A291P2B7_9GAMM</name>
<accession>A0A291P2B7</accession>
<sequence>MMPETAPRQTSRWTRFAERCHRASLRQQLQEVRYGSPGVLATLVEDLARPLDPALERELARLLDEPGHRDIAPARTLLPVMRQRYGLDPMVARTPEGRTMKATCNGCPAAGRCWRALRHGASAAQCREFCPNAPALEREADSPR</sequence>
<dbReference type="RefSeq" id="WP_097787616.1">
    <property type="nucleotide sequence ID" value="NZ_BAAADT010000020.1"/>
</dbReference>
<reference evidence="1 2" key="1">
    <citation type="journal article" date="2017" name="Sci. Rep.">
        <title>Revealing the Saline Adaptation Strategies of the Halophilic Bacterium Halomonas beimenensis through High-throughput Omics and Transposon Mutagenesis Approaches.</title>
        <authorList>
            <person name="Chen Y.H."/>
            <person name="Lin S.S."/>
            <person name="Shyu Y.T."/>
        </authorList>
    </citation>
    <scope>NUCLEOTIDE SEQUENCE [LARGE SCALE GENOMIC DNA]</scope>
    <source>
        <strain evidence="1 2">NTU-111</strain>
    </source>
</reference>
<protein>
    <submittedName>
        <fullName evidence="1">Uncharacterized protein</fullName>
    </submittedName>
</protein>
<evidence type="ECO:0000313" key="2">
    <source>
        <dbReference type="Proteomes" id="UP000219993"/>
    </source>
</evidence>
<proteinExistence type="predicted"/>
<organism evidence="1 2">
    <name type="scientific">Halomonas beimenensis</name>
    <dbReference type="NCBI Taxonomy" id="475662"/>
    <lineage>
        <taxon>Bacteria</taxon>
        <taxon>Pseudomonadati</taxon>
        <taxon>Pseudomonadota</taxon>
        <taxon>Gammaproteobacteria</taxon>
        <taxon>Oceanospirillales</taxon>
        <taxon>Halomonadaceae</taxon>
        <taxon>Halomonas</taxon>
    </lineage>
</organism>
<dbReference type="KEGG" id="hbe:BEI_0040"/>
<keyword evidence="2" id="KW-1185">Reference proteome</keyword>
<evidence type="ECO:0000313" key="1">
    <source>
        <dbReference type="EMBL" id="ATJ81027.1"/>
    </source>
</evidence>
<dbReference type="EMBL" id="CP021435">
    <property type="protein sequence ID" value="ATJ81027.1"/>
    <property type="molecule type" value="Genomic_DNA"/>
</dbReference>
<gene>
    <name evidence="1" type="ORF">BEI_0040</name>
</gene>